<evidence type="ECO:0000256" key="6">
    <source>
        <dbReference type="ARBA" id="ARBA00022958"/>
    </source>
</evidence>
<comment type="caution">
    <text evidence="15">The sequence shown here is derived from an EMBL/GenBank/DDBJ whole genome shotgun (WGS) entry which is preliminary data.</text>
</comment>
<dbReference type="Pfam" id="PF17655">
    <property type="entry name" value="IRK_C"/>
    <property type="match status" value="1"/>
</dbReference>
<keyword evidence="5 11" id="KW-0851">Voltage-gated channel</keyword>
<keyword evidence="7 12" id="KW-1133">Transmembrane helix</keyword>
<keyword evidence="8 11" id="KW-0406">Ion transport</keyword>
<evidence type="ECO:0000256" key="7">
    <source>
        <dbReference type="ARBA" id="ARBA00022989"/>
    </source>
</evidence>
<protein>
    <submittedName>
        <fullName evidence="15">Uncharacterized protein</fullName>
    </submittedName>
</protein>
<dbReference type="PRINTS" id="PR01320">
    <property type="entry name" value="KIRCHANNEL"/>
</dbReference>
<keyword evidence="9 12" id="KW-0472">Membrane</keyword>
<dbReference type="SUPFAM" id="SSF81296">
    <property type="entry name" value="E set domains"/>
    <property type="match status" value="1"/>
</dbReference>
<feature type="transmembrane region" description="Helical" evidence="12">
    <location>
        <begin position="128"/>
        <end position="151"/>
    </location>
</feature>
<evidence type="ECO:0000313" key="16">
    <source>
        <dbReference type="Proteomes" id="UP001159363"/>
    </source>
</evidence>
<dbReference type="EMBL" id="JARBHB010000008">
    <property type="protein sequence ID" value="KAJ8877250.1"/>
    <property type="molecule type" value="Genomic_DNA"/>
</dbReference>
<evidence type="ECO:0000256" key="9">
    <source>
        <dbReference type="ARBA" id="ARBA00023136"/>
    </source>
</evidence>
<keyword evidence="10 11" id="KW-0407">Ion channel</keyword>
<keyword evidence="2 11" id="KW-0813">Transport</keyword>
<accession>A0ABQ9GZ10</accession>
<dbReference type="PANTHER" id="PTHR11767:SF115">
    <property type="entry name" value="INWARDLY RECTIFYING POTASSIUM CHANNEL 3, ISOFORM D"/>
    <property type="match status" value="1"/>
</dbReference>
<comment type="subcellular location">
    <subcellularLocation>
        <location evidence="1 11">Membrane</location>
        <topology evidence="1 11">Multi-pass membrane protein</topology>
    </subcellularLocation>
</comment>
<dbReference type="PANTHER" id="PTHR11767">
    <property type="entry name" value="INWARD RECTIFIER POTASSIUM CHANNEL"/>
    <property type="match status" value="1"/>
</dbReference>
<dbReference type="InterPro" id="IPR016449">
    <property type="entry name" value="K_chnl_inward-rec_Kir"/>
</dbReference>
<evidence type="ECO:0000256" key="1">
    <source>
        <dbReference type="ARBA" id="ARBA00004141"/>
    </source>
</evidence>
<proteinExistence type="inferred from homology"/>
<dbReference type="InterPro" id="IPR013518">
    <property type="entry name" value="K_chnl_inward-rec_Kir_cyto"/>
</dbReference>
<evidence type="ECO:0000256" key="11">
    <source>
        <dbReference type="RuleBase" id="RU003822"/>
    </source>
</evidence>
<dbReference type="Gene3D" id="1.10.287.70">
    <property type="match status" value="1"/>
</dbReference>
<evidence type="ECO:0000259" key="14">
    <source>
        <dbReference type="Pfam" id="PF17655"/>
    </source>
</evidence>
<feature type="domain" description="Inward rectifier potassium channel C-terminal" evidence="14">
    <location>
        <begin position="163"/>
        <end position="335"/>
    </location>
</feature>
<keyword evidence="6 11" id="KW-0630">Potassium</keyword>
<evidence type="ECO:0000256" key="3">
    <source>
        <dbReference type="ARBA" id="ARBA00022538"/>
    </source>
</evidence>
<evidence type="ECO:0000256" key="4">
    <source>
        <dbReference type="ARBA" id="ARBA00022692"/>
    </source>
</evidence>
<dbReference type="InterPro" id="IPR041647">
    <property type="entry name" value="IRK_C"/>
</dbReference>
<reference evidence="15 16" key="1">
    <citation type="submission" date="2023-02" db="EMBL/GenBank/DDBJ databases">
        <title>LHISI_Scaffold_Assembly.</title>
        <authorList>
            <person name="Stuart O.P."/>
            <person name="Cleave R."/>
            <person name="Magrath M.J.L."/>
            <person name="Mikheyev A.S."/>
        </authorList>
    </citation>
    <scope>NUCLEOTIDE SEQUENCE [LARGE SCALE GENOMIC DNA]</scope>
    <source>
        <strain evidence="15">Daus_M_001</strain>
        <tissue evidence="15">Leg muscle</tissue>
    </source>
</reference>
<sequence>MCTSQHRKILKSGECNVHVGGDSRGIISRYIRDFITTLVDMKWRWVLLLLNTSFFSSWFLFAVLWWVILYAHGDLEPEHLPPFQNKAGWTPCVTGIYNFTSIFMLSMENQHTTGFGARMPTEECSEAIFLMCIQAIVGVTIQSVFVGIVFAKLIRPKQRTNTLLFSHYAVICMRHGKLCLVVRIGDLRKSNIIECKLAMQLIANITTPEGEILSPVRTELSVVHKDTKTQFYLLWPESIVHVIDKDSPLYEVSAYDLAKAKFEIMVVLEGTMDSTDQRVQARTSYIPEEIQWGYRFCPIMKYDKERRFYIADYSQFDFTVPINTPICSAKDLDSANTQNSTGTLTQYIGKYSLNCTSKY</sequence>
<dbReference type="SUPFAM" id="SSF81324">
    <property type="entry name" value="Voltage-gated potassium channels"/>
    <property type="match status" value="1"/>
</dbReference>
<dbReference type="InterPro" id="IPR040445">
    <property type="entry name" value="Kir_TM"/>
</dbReference>
<organism evidence="15 16">
    <name type="scientific">Dryococelus australis</name>
    <dbReference type="NCBI Taxonomy" id="614101"/>
    <lineage>
        <taxon>Eukaryota</taxon>
        <taxon>Metazoa</taxon>
        <taxon>Ecdysozoa</taxon>
        <taxon>Arthropoda</taxon>
        <taxon>Hexapoda</taxon>
        <taxon>Insecta</taxon>
        <taxon>Pterygota</taxon>
        <taxon>Neoptera</taxon>
        <taxon>Polyneoptera</taxon>
        <taxon>Phasmatodea</taxon>
        <taxon>Verophasmatodea</taxon>
        <taxon>Anareolatae</taxon>
        <taxon>Phasmatidae</taxon>
        <taxon>Eurycanthinae</taxon>
        <taxon>Dryococelus</taxon>
    </lineage>
</organism>
<name>A0ABQ9GZ10_9NEOP</name>
<feature type="domain" description="Potassium channel inwardly rectifying transmembrane" evidence="13">
    <location>
        <begin position="10"/>
        <end position="156"/>
    </location>
</feature>
<evidence type="ECO:0000256" key="10">
    <source>
        <dbReference type="ARBA" id="ARBA00023303"/>
    </source>
</evidence>
<feature type="transmembrane region" description="Helical" evidence="12">
    <location>
        <begin position="88"/>
        <end position="107"/>
    </location>
</feature>
<evidence type="ECO:0000256" key="2">
    <source>
        <dbReference type="ARBA" id="ARBA00022448"/>
    </source>
</evidence>
<dbReference type="InterPro" id="IPR014756">
    <property type="entry name" value="Ig_E-set"/>
</dbReference>
<keyword evidence="3 11" id="KW-0633">Potassium transport</keyword>
<keyword evidence="4 11" id="KW-0812">Transmembrane</keyword>
<evidence type="ECO:0000259" key="13">
    <source>
        <dbReference type="Pfam" id="PF01007"/>
    </source>
</evidence>
<comment type="similarity">
    <text evidence="11">Belongs to the inward rectifier-type potassium channel (TC 1.A.2.1) family.</text>
</comment>
<evidence type="ECO:0000256" key="8">
    <source>
        <dbReference type="ARBA" id="ARBA00023065"/>
    </source>
</evidence>
<evidence type="ECO:0000256" key="12">
    <source>
        <dbReference type="SAM" id="Phobius"/>
    </source>
</evidence>
<dbReference type="Gene3D" id="2.60.40.1400">
    <property type="entry name" value="G protein-activated inward rectifier potassium channel 1"/>
    <property type="match status" value="1"/>
</dbReference>
<dbReference type="Proteomes" id="UP001159363">
    <property type="component" value="Chromosome 7"/>
</dbReference>
<evidence type="ECO:0000256" key="5">
    <source>
        <dbReference type="ARBA" id="ARBA00022882"/>
    </source>
</evidence>
<dbReference type="PIRSF" id="PIRSF005465">
    <property type="entry name" value="GIRK_kir"/>
    <property type="match status" value="1"/>
</dbReference>
<feature type="transmembrane region" description="Helical" evidence="12">
    <location>
        <begin position="45"/>
        <end position="68"/>
    </location>
</feature>
<evidence type="ECO:0000313" key="15">
    <source>
        <dbReference type="EMBL" id="KAJ8877250.1"/>
    </source>
</evidence>
<dbReference type="Pfam" id="PF01007">
    <property type="entry name" value="IRK"/>
    <property type="match status" value="1"/>
</dbReference>
<keyword evidence="16" id="KW-1185">Reference proteome</keyword>
<gene>
    <name evidence="15" type="ORF">PR048_021704</name>
</gene>